<dbReference type="GO" id="GO:0160147">
    <property type="term" value="F:tRNA pseudouridine(38-40) synthase activity"/>
    <property type="evidence" value="ECO:0007669"/>
    <property type="project" value="UniProtKB-EC"/>
</dbReference>
<feature type="domain" description="Pseudouridine synthase I TruA alpha/beta" evidence="6">
    <location>
        <begin position="146"/>
        <end position="246"/>
    </location>
</feature>
<keyword evidence="8" id="KW-1185">Reference proteome</keyword>
<organism evidence="7 8">
    <name type="scientific">Clostridium brassicae</name>
    <dbReference type="NCBI Taxonomy" id="2999072"/>
    <lineage>
        <taxon>Bacteria</taxon>
        <taxon>Bacillati</taxon>
        <taxon>Bacillota</taxon>
        <taxon>Clostridia</taxon>
        <taxon>Eubacteriales</taxon>
        <taxon>Clostridiaceae</taxon>
        <taxon>Clostridium</taxon>
    </lineage>
</organism>
<dbReference type="Proteomes" id="UP001144612">
    <property type="component" value="Unassembled WGS sequence"/>
</dbReference>
<comment type="subunit">
    <text evidence="4">Homodimer.</text>
</comment>
<dbReference type="Gene3D" id="3.30.70.580">
    <property type="entry name" value="Pseudouridine synthase I, catalytic domain, N-terminal subdomain"/>
    <property type="match status" value="1"/>
</dbReference>
<dbReference type="InterPro" id="IPR020103">
    <property type="entry name" value="PsdUridine_synth_cat_dom_sf"/>
</dbReference>
<dbReference type="SUPFAM" id="SSF55120">
    <property type="entry name" value="Pseudouridine synthase"/>
    <property type="match status" value="1"/>
</dbReference>
<dbReference type="CDD" id="cd02570">
    <property type="entry name" value="PseudoU_synth_EcTruA"/>
    <property type="match status" value="1"/>
</dbReference>
<keyword evidence="3 4" id="KW-0413">Isomerase</keyword>
<feature type="domain" description="Pseudouridine synthase I TruA alpha/beta" evidence="6">
    <location>
        <begin position="9"/>
        <end position="105"/>
    </location>
</feature>
<evidence type="ECO:0000256" key="2">
    <source>
        <dbReference type="ARBA" id="ARBA00022694"/>
    </source>
</evidence>
<dbReference type="EC" id="5.4.99.12" evidence="4"/>
<evidence type="ECO:0000256" key="3">
    <source>
        <dbReference type="ARBA" id="ARBA00023235"/>
    </source>
</evidence>
<evidence type="ECO:0000259" key="6">
    <source>
        <dbReference type="Pfam" id="PF01416"/>
    </source>
</evidence>
<reference evidence="7" key="1">
    <citation type="submission" date="2022-12" db="EMBL/GenBank/DDBJ databases">
        <title>Clostridium sp. nov., isolated from industrial wastewater.</title>
        <authorList>
            <person name="Jiayan W."/>
        </authorList>
    </citation>
    <scope>NUCLEOTIDE SEQUENCE</scope>
    <source>
        <strain evidence="7">ZC22-4</strain>
    </source>
</reference>
<feature type="active site" description="Nucleophile" evidence="4">
    <location>
        <position position="53"/>
    </location>
</feature>
<dbReference type="InterPro" id="IPR020095">
    <property type="entry name" value="PsdUridine_synth_TruA_C"/>
</dbReference>
<dbReference type="EMBL" id="JAPQFJ010000002">
    <property type="protein sequence ID" value="MCY6957394.1"/>
    <property type="molecule type" value="Genomic_DNA"/>
</dbReference>
<dbReference type="PANTHER" id="PTHR11142:SF0">
    <property type="entry name" value="TRNA PSEUDOURIDINE SYNTHASE-LIKE 1"/>
    <property type="match status" value="1"/>
</dbReference>
<evidence type="ECO:0000313" key="7">
    <source>
        <dbReference type="EMBL" id="MCY6957394.1"/>
    </source>
</evidence>
<protein>
    <recommendedName>
        <fullName evidence="4">tRNA pseudouridine synthase A</fullName>
        <ecNumber evidence="4">5.4.99.12</ecNumber>
    </recommendedName>
    <alternativeName>
        <fullName evidence="4">tRNA pseudouridine(38-40) synthase</fullName>
    </alternativeName>
    <alternativeName>
        <fullName evidence="4">tRNA pseudouridylate synthase I</fullName>
    </alternativeName>
    <alternativeName>
        <fullName evidence="4">tRNA-uridine isomerase I</fullName>
    </alternativeName>
</protein>
<dbReference type="Pfam" id="PF01416">
    <property type="entry name" value="PseudoU_synth_1"/>
    <property type="match status" value="2"/>
</dbReference>
<evidence type="ECO:0000256" key="4">
    <source>
        <dbReference type="HAMAP-Rule" id="MF_00171"/>
    </source>
</evidence>
<name>A0ABT4D8N4_9CLOT</name>
<dbReference type="NCBIfam" id="TIGR00071">
    <property type="entry name" value="hisT_truA"/>
    <property type="match status" value="1"/>
</dbReference>
<dbReference type="PANTHER" id="PTHR11142">
    <property type="entry name" value="PSEUDOURIDYLATE SYNTHASE"/>
    <property type="match status" value="1"/>
</dbReference>
<gene>
    <name evidence="4 7" type="primary">truA</name>
    <name evidence="7" type="ORF">OW729_02105</name>
</gene>
<comment type="caution">
    <text evidence="4">Lacks conserved residue(s) required for the propagation of feature annotation.</text>
</comment>
<dbReference type="Gene3D" id="3.30.70.660">
    <property type="entry name" value="Pseudouridine synthase I, catalytic domain, C-terminal subdomain"/>
    <property type="match status" value="1"/>
</dbReference>
<accession>A0ABT4D8N4</accession>
<dbReference type="InterPro" id="IPR020094">
    <property type="entry name" value="TruA/RsuA/RluB/E/F_N"/>
</dbReference>
<comment type="catalytic activity">
    <reaction evidence="4 5">
        <text>uridine(38/39/40) in tRNA = pseudouridine(38/39/40) in tRNA</text>
        <dbReference type="Rhea" id="RHEA:22376"/>
        <dbReference type="Rhea" id="RHEA-COMP:10085"/>
        <dbReference type="Rhea" id="RHEA-COMP:10087"/>
        <dbReference type="ChEBI" id="CHEBI:65314"/>
        <dbReference type="ChEBI" id="CHEBI:65315"/>
        <dbReference type="EC" id="5.4.99.12"/>
    </reaction>
</comment>
<sequence length="253" mass="29059">MKRNIKLLIEYDGTNYAGWQKQKNALTIQQVLEEAIKKVTKENIEVIGCSRTDAGVHARGFIANFFTESSIPGDKFKYAINSKLPDDIVILLSEETEIDFHSRYSSEGKKYCYTILNREEKVVIGRNYLYNFSPKLDLNLMIEGSKYFLGTHEFDSFRKTGSSVKTTRRTIYSLRIIKNEDIIKFIICGDGFLYNMVRIMVGTLLDVGTGKIKPDHIKDIILAKNRLETKKCVPAKGLCLEEVFFNKEKLKEI</sequence>
<comment type="similarity">
    <text evidence="1 4 5">Belongs to the tRNA pseudouridine synthase TruA family.</text>
</comment>
<feature type="binding site" evidence="4">
    <location>
        <position position="111"/>
    </location>
    <ligand>
        <name>substrate</name>
    </ligand>
</feature>
<dbReference type="RefSeq" id="WP_268059761.1">
    <property type="nucleotide sequence ID" value="NZ_JAPQFJ010000002.1"/>
</dbReference>
<dbReference type="HAMAP" id="MF_00171">
    <property type="entry name" value="TruA"/>
    <property type="match status" value="1"/>
</dbReference>
<dbReference type="InterPro" id="IPR020097">
    <property type="entry name" value="PsdUridine_synth_TruA_a/b_dom"/>
</dbReference>
<evidence type="ECO:0000256" key="5">
    <source>
        <dbReference type="RuleBase" id="RU003792"/>
    </source>
</evidence>
<comment type="function">
    <text evidence="4">Formation of pseudouridine at positions 38, 39 and 40 in the anticodon stem and loop of transfer RNAs.</text>
</comment>
<proteinExistence type="inferred from homology"/>
<comment type="caution">
    <text evidence="7">The sequence shown here is derived from an EMBL/GenBank/DDBJ whole genome shotgun (WGS) entry which is preliminary data.</text>
</comment>
<dbReference type="InterPro" id="IPR001406">
    <property type="entry name" value="PsdUridine_synth_TruA"/>
</dbReference>
<evidence type="ECO:0000313" key="8">
    <source>
        <dbReference type="Proteomes" id="UP001144612"/>
    </source>
</evidence>
<evidence type="ECO:0000256" key="1">
    <source>
        <dbReference type="ARBA" id="ARBA00009375"/>
    </source>
</evidence>
<dbReference type="PIRSF" id="PIRSF001430">
    <property type="entry name" value="tRNA_psdUrid_synth"/>
    <property type="match status" value="1"/>
</dbReference>
<keyword evidence="2 4" id="KW-0819">tRNA processing</keyword>